<evidence type="ECO:0000313" key="2">
    <source>
        <dbReference type="EMBL" id="MDQ0152374.1"/>
    </source>
</evidence>
<dbReference type="Pfam" id="PF02559">
    <property type="entry name" value="CarD_TRCF_RID"/>
    <property type="match status" value="1"/>
</dbReference>
<dbReference type="Gene3D" id="1.20.58.1290">
    <property type="entry name" value="CarD-like, C-terminal domain"/>
    <property type="match status" value="1"/>
</dbReference>
<organism evidence="2 3">
    <name type="scientific">Moryella indoligenes</name>
    <dbReference type="NCBI Taxonomy" id="371674"/>
    <lineage>
        <taxon>Bacteria</taxon>
        <taxon>Bacillati</taxon>
        <taxon>Bacillota</taxon>
        <taxon>Clostridia</taxon>
        <taxon>Lachnospirales</taxon>
        <taxon>Lachnospiraceae</taxon>
        <taxon>Moryella</taxon>
    </lineage>
</organism>
<dbReference type="SUPFAM" id="SSF141259">
    <property type="entry name" value="CarD-like"/>
    <property type="match status" value="1"/>
</dbReference>
<dbReference type="Proteomes" id="UP001241537">
    <property type="component" value="Unassembled WGS sequence"/>
</dbReference>
<evidence type="ECO:0000313" key="3">
    <source>
        <dbReference type="Proteomes" id="UP001241537"/>
    </source>
</evidence>
<comment type="caution">
    <text evidence="2">The sequence shown here is derived from an EMBL/GenBank/DDBJ whole genome shotgun (WGS) entry which is preliminary data.</text>
</comment>
<protein>
    <submittedName>
        <fullName evidence="2">CarD family transcriptional regulator</fullName>
    </submittedName>
</protein>
<dbReference type="InterPro" id="IPR003711">
    <property type="entry name" value="CarD-like/TRCF_RID"/>
</dbReference>
<dbReference type="InterPro" id="IPR036101">
    <property type="entry name" value="CarD-like/TRCF_RID_sf"/>
</dbReference>
<reference evidence="2" key="1">
    <citation type="submission" date="2023-07" db="EMBL/GenBank/DDBJ databases">
        <title>Genomic Encyclopedia of Type Strains, Phase IV (KMG-IV): sequencing the most valuable type-strain genomes for metagenomic binning, comparative biology and taxonomic classification.</title>
        <authorList>
            <person name="Goeker M."/>
        </authorList>
    </citation>
    <scope>NUCLEOTIDE SEQUENCE</scope>
    <source>
        <strain evidence="2">DSM 19659</strain>
    </source>
</reference>
<dbReference type="AlphaFoldDB" id="A0AAE3V9W8"/>
<dbReference type="InterPro" id="IPR042215">
    <property type="entry name" value="CarD-like_C"/>
</dbReference>
<dbReference type="SMART" id="SM01058">
    <property type="entry name" value="CarD_TRCF"/>
    <property type="match status" value="1"/>
</dbReference>
<name>A0AAE3V9W8_9FIRM</name>
<gene>
    <name evidence="2" type="ORF">J2S20_001063</name>
</gene>
<sequence length="170" mass="19588">MFSKNDLVVYEDSGVCEISDICELSFTEEDPRTYYILRPIFFKDDRIYTPVNNPKVTLRPVISREEALSILHSISQAEVHSFEGLRTTELEGRYRAASKSHRCADLVKLAMSIYSKTRKARRSGRRVSEIDDRYLKRLNLLINGELSVALDIPAEEVPKLIHAEIEKRKS</sequence>
<dbReference type="RefSeq" id="WP_106611950.1">
    <property type="nucleotide sequence ID" value="NZ_JAUSTO010000005.1"/>
</dbReference>
<proteinExistence type="predicted"/>
<evidence type="ECO:0000259" key="1">
    <source>
        <dbReference type="SMART" id="SM01058"/>
    </source>
</evidence>
<dbReference type="EMBL" id="JAUSTO010000005">
    <property type="protein sequence ID" value="MDQ0152374.1"/>
    <property type="molecule type" value="Genomic_DNA"/>
</dbReference>
<accession>A0AAE3V9W8</accession>
<keyword evidence="3" id="KW-1185">Reference proteome</keyword>
<feature type="domain" description="CarD-like/TRCF RNAP-interacting" evidence="1">
    <location>
        <begin position="1"/>
        <end position="111"/>
    </location>
</feature>
<dbReference type="Gene3D" id="2.40.10.170">
    <property type="match status" value="1"/>
</dbReference>